<evidence type="ECO:0000313" key="8">
    <source>
        <dbReference type="Proteomes" id="UP001597391"/>
    </source>
</evidence>
<evidence type="ECO:0000256" key="3">
    <source>
        <dbReference type="ARBA" id="ARBA00022801"/>
    </source>
</evidence>
<protein>
    <submittedName>
        <fullName evidence="7">Arabinan endo-1,5-alpha-L-arabinosidase</fullName>
    </submittedName>
</protein>
<reference evidence="8" key="1">
    <citation type="journal article" date="2019" name="Int. J. Syst. Evol. Microbiol.">
        <title>The Global Catalogue of Microorganisms (GCM) 10K type strain sequencing project: providing services to taxonomists for standard genome sequencing and annotation.</title>
        <authorList>
            <consortium name="The Broad Institute Genomics Platform"/>
            <consortium name="The Broad Institute Genome Sequencing Center for Infectious Disease"/>
            <person name="Wu L."/>
            <person name="Ma J."/>
        </authorList>
    </citation>
    <scope>NUCLEOTIDE SEQUENCE [LARGE SCALE GENOMIC DNA]</scope>
    <source>
        <strain evidence="8">KCTC 33576</strain>
    </source>
</reference>
<dbReference type="CDD" id="cd08998">
    <property type="entry name" value="GH43_Arb43a-like"/>
    <property type="match status" value="1"/>
</dbReference>
<proteinExistence type="inferred from homology"/>
<evidence type="ECO:0000256" key="4">
    <source>
        <dbReference type="ARBA" id="ARBA00023295"/>
    </source>
</evidence>
<accession>A0ABW5XF49</accession>
<keyword evidence="8" id="KW-1185">Reference proteome</keyword>
<dbReference type="InterPro" id="IPR050727">
    <property type="entry name" value="GH43_arabinanases"/>
</dbReference>
<dbReference type="PIRSF" id="PIRSF026534">
    <property type="entry name" value="Endo_alpha-L-arabinosidase"/>
    <property type="match status" value="1"/>
</dbReference>
<feature type="chain" id="PRO_5045222687" evidence="6">
    <location>
        <begin position="30"/>
        <end position="373"/>
    </location>
</feature>
<organism evidence="7 8">
    <name type="scientific">Populibacterium corticicola</name>
    <dbReference type="NCBI Taxonomy" id="1812826"/>
    <lineage>
        <taxon>Bacteria</taxon>
        <taxon>Bacillati</taxon>
        <taxon>Actinomycetota</taxon>
        <taxon>Actinomycetes</taxon>
        <taxon>Micrococcales</taxon>
        <taxon>Jonesiaceae</taxon>
        <taxon>Populibacterium</taxon>
    </lineage>
</organism>
<evidence type="ECO:0000256" key="6">
    <source>
        <dbReference type="SAM" id="SignalP"/>
    </source>
</evidence>
<evidence type="ECO:0000256" key="2">
    <source>
        <dbReference type="ARBA" id="ARBA00009865"/>
    </source>
</evidence>
<dbReference type="InterPro" id="IPR023296">
    <property type="entry name" value="Glyco_hydro_beta-prop_sf"/>
</dbReference>
<keyword evidence="6" id="KW-0732">Signal</keyword>
<evidence type="ECO:0000313" key="7">
    <source>
        <dbReference type="EMBL" id="MFD2839905.1"/>
    </source>
</evidence>
<comment type="caution">
    <text evidence="7">The sequence shown here is derived from an EMBL/GenBank/DDBJ whole genome shotgun (WGS) entry which is preliminary data.</text>
</comment>
<dbReference type="EMBL" id="JBHUOP010000002">
    <property type="protein sequence ID" value="MFD2839905.1"/>
    <property type="molecule type" value="Genomic_DNA"/>
</dbReference>
<evidence type="ECO:0000256" key="5">
    <source>
        <dbReference type="PIRNR" id="PIRNR026534"/>
    </source>
</evidence>
<comment type="similarity">
    <text evidence="2 5">Belongs to the glycosyl hydrolase 43 family.</text>
</comment>
<sequence>MRSAKPLALLAATSLCASLLAGCASGPTAATDIPATGSVDVHDPALIIDDAGTPETDDDTWYVYSTGNGSIGLGSPQVRRSTDHGKTWEYIGAAWKNTDEPYWARSIIEGVDNFWAPEVYEHDGTYYMYYSASTFGSNTSLIGLYTNTTLDVDSPDYRWVDHGEVLRSNGGRNFNAIDPGIVEDENGDPWMVFGSFWGGLHLVPLEWPSGKLPGMADVTDDPLTASGIEPVLVADRGYPPNSIEAGYILRHGEYYYLFFSRDSCCQGSVSTYNMAVGRSENVTGPYIDADGVSLLEDGGTQLLKTVDARVGPGGQSAAVSGGSGSGSDDTGTAVVAYHFYDKDKQGLFQLGLRELAWTEDGWPVAWTEEELPE</sequence>
<evidence type="ECO:0000256" key="1">
    <source>
        <dbReference type="ARBA" id="ARBA00004834"/>
    </source>
</evidence>
<comment type="pathway">
    <text evidence="1 5">Glycan metabolism; L-arabinan degradation.</text>
</comment>
<keyword evidence="3 5" id="KW-0378">Hydrolase</keyword>
<feature type="signal peptide" evidence="6">
    <location>
        <begin position="1"/>
        <end position="29"/>
    </location>
</feature>
<dbReference type="InterPro" id="IPR016840">
    <property type="entry name" value="Glyco_hydro_43_endo_a_Ara-ase"/>
</dbReference>
<dbReference type="SUPFAM" id="SSF75005">
    <property type="entry name" value="Arabinanase/levansucrase/invertase"/>
    <property type="match status" value="1"/>
</dbReference>
<dbReference type="PROSITE" id="PS51257">
    <property type="entry name" value="PROKAR_LIPOPROTEIN"/>
    <property type="match status" value="1"/>
</dbReference>
<dbReference type="PANTHER" id="PTHR43301:SF3">
    <property type="entry name" value="ARABINAN ENDO-1,5-ALPHA-L-ARABINOSIDASE A-RELATED"/>
    <property type="match status" value="1"/>
</dbReference>
<gene>
    <name evidence="7" type="ORF">ACFSYH_04890</name>
</gene>
<dbReference type="Proteomes" id="UP001597391">
    <property type="component" value="Unassembled WGS sequence"/>
</dbReference>
<dbReference type="Pfam" id="PF04616">
    <property type="entry name" value="Glyco_hydro_43"/>
    <property type="match status" value="1"/>
</dbReference>
<dbReference type="RefSeq" id="WP_377465492.1">
    <property type="nucleotide sequence ID" value="NZ_JBHUOP010000002.1"/>
</dbReference>
<keyword evidence="4 5" id="KW-0326">Glycosidase</keyword>
<name>A0ABW5XF49_9MICO</name>
<dbReference type="PANTHER" id="PTHR43301">
    <property type="entry name" value="ARABINAN ENDO-1,5-ALPHA-L-ARABINOSIDASE"/>
    <property type="match status" value="1"/>
</dbReference>
<dbReference type="InterPro" id="IPR006710">
    <property type="entry name" value="Glyco_hydro_43"/>
</dbReference>
<dbReference type="Gene3D" id="2.115.10.20">
    <property type="entry name" value="Glycosyl hydrolase domain, family 43"/>
    <property type="match status" value="1"/>
</dbReference>